<dbReference type="EMBL" id="KV425969">
    <property type="protein sequence ID" value="KZV94650.1"/>
    <property type="molecule type" value="Genomic_DNA"/>
</dbReference>
<evidence type="ECO:0000256" key="2">
    <source>
        <dbReference type="SAM" id="Phobius"/>
    </source>
</evidence>
<feature type="transmembrane region" description="Helical" evidence="2">
    <location>
        <begin position="57"/>
        <end position="80"/>
    </location>
</feature>
<keyword evidence="2" id="KW-0472">Membrane</keyword>
<dbReference type="AlphaFoldDB" id="A0A165JCH9"/>
<feature type="compositionally biased region" description="Polar residues" evidence="1">
    <location>
        <begin position="22"/>
        <end position="36"/>
    </location>
</feature>
<dbReference type="InParanoid" id="A0A165JCH9"/>
<evidence type="ECO:0000313" key="3">
    <source>
        <dbReference type="EMBL" id="KZV94650.1"/>
    </source>
</evidence>
<keyword evidence="2" id="KW-1133">Transmembrane helix</keyword>
<organism evidence="3 4">
    <name type="scientific">Exidia glandulosa HHB12029</name>
    <dbReference type="NCBI Taxonomy" id="1314781"/>
    <lineage>
        <taxon>Eukaryota</taxon>
        <taxon>Fungi</taxon>
        <taxon>Dikarya</taxon>
        <taxon>Basidiomycota</taxon>
        <taxon>Agaricomycotina</taxon>
        <taxon>Agaricomycetes</taxon>
        <taxon>Auriculariales</taxon>
        <taxon>Exidiaceae</taxon>
        <taxon>Exidia</taxon>
    </lineage>
</organism>
<gene>
    <name evidence="3" type="ORF">EXIGLDRAFT_766938</name>
</gene>
<keyword evidence="2" id="KW-0812">Transmembrane</keyword>
<protein>
    <submittedName>
        <fullName evidence="3">Uncharacterized protein</fullName>
    </submittedName>
</protein>
<evidence type="ECO:0000256" key="1">
    <source>
        <dbReference type="SAM" id="MobiDB-lite"/>
    </source>
</evidence>
<feature type="region of interest" description="Disordered" evidence="1">
    <location>
        <begin position="17"/>
        <end position="36"/>
    </location>
</feature>
<keyword evidence="4" id="KW-1185">Reference proteome</keyword>
<name>A0A165JCH9_EXIGL</name>
<accession>A0A165JCH9</accession>
<proteinExistence type="predicted"/>
<reference evidence="3 4" key="1">
    <citation type="journal article" date="2016" name="Mol. Biol. Evol.">
        <title>Comparative Genomics of Early-Diverging Mushroom-Forming Fungi Provides Insights into the Origins of Lignocellulose Decay Capabilities.</title>
        <authorList>
            <person name="Nagy L.G."/>
            <person name="Riley R."/>
            <person name="Tritt A."/>
            <person name="Adam C."/>
            <person name="Daum C."/>
            <person name="Floudas D."/>
            <person name="Sun H."/>
            <person name="Yadav J.S."/>
            <person name="Pangilinan J."/>
            <person name="Larsson K.H."/>
            <person name="Matsuura K."/>
            <person name="Barry K."/>
            <person name="Labutti K."/>
            <person name="Kuo R."/>
            <person name="Ohm R.A."/>
            <person name="Bhattacharya S.S."/>
            <person name="Shirouzu T."/>
            <person name="Yoshinaga Y."/>
            <person name="Martin F.M."/>
            <person name="Grigoriev I.V."/>
            <person name="Hibbett D.S."/>
        </authorList>
    </citation>
    <scope>NUCLEOTIDE SEQUENCE [LARGE SCALE GENOMIC DNA]</scope>
    <source>
        <strain evidence="3 4">HHB12029</strain>
    </source>
</reference>
<dbReference type="Proteomes" id="UP000077266">
    <property type="component" value="Unassembled WGS sequence"/>
</dbReference>
<sequence length="176" mass="19180">MSLDPASDVSSNFEDVNFTDLPVSTPSPSTGTQPLTETTSAAAATHLTQSLELPPPALIAIIIAFGLLSGICTLFVVLHVRQRLRRDGPRKTVMEYITPLPIPPPAGEAWVSRLSVCLEDARPVRVMPALPERSWRREGRQARRDLATKSVFGLSNPPPYTLTSECNSYLVCHSTT</sequence>
<evidence type="ECO:0000313" key="4">
    <source>
        <dbReference type="Proteomes" id="UP000077266"/>
    </source>
</evidence>